<dbReference type="AlphaFoldDB" id="A0A9D1E830"/>
<dbReference type="EMBL" id="DVHM01000023">
    <property type="protein sequence ID" value="HIR69883.1"/>
    <property type="molecule type" value="Genomic_DNA"/>
</dbReference>
<reference evidence="1" key="1">
    <citation type="submission" date="2020-10" db="EMBL/GenBank/DDBJ databases">
        <authorList>
            <person name="Gilroy R."/>
        </authorList>
    </citation>
    <scope>NUCLEOTIDE SEQUENCE</scope>
    <source>
        <strain evidence="1">ChiSjej5B23-6657</strain>
    </source>
</reference>
<reference evidence="1" key="2">
    <citation type="journal article" date="2021" name="PeerJ">
        <title>Extensive microbial diversity within the chicken gut microbiome revealed by metagenomics and culture.</title>
        <authorList>
            <person name="Gilroy R."/>
            <person name="Ravi A."/>
            <person name="Getino M."/>
            <person name="Pursley I."/>
            <person name="Horton D.L."/>
            <person name="Alikhan N.F."/>
            <person name="Baker D."/>
            <person name="Gharbi K."/>
            <person name="Hall N."/>
            <person name="Watson M."/>
            <person name="Adriaenssens E.M."/>
            <person name="Foster-Nyarko E."/>
            <person name="Jarju S."/>
            <person name="Secka A."/>
            <person name="Antonio M."/>
            <person name="Oren A."/>
            <person name="Chaudhuri R.R."/>
            <person name="La Ragione R."/>
            <person name="Hildebrand F."/>
            <person name="Pallen M.J."/>
        </authorList>
    </citation>
    <scope>NUCLEOTIDE SEQUENCE</scope>
    <source>
        <strain evidence="1">ChiSjej5B23-6657</strain>
    </source>
</reference>
<name>A0A9D1E830_9FIRM</name>
<comment type="caution">
    <text evidence="1">The sequence shown here is derived from an EMBL/GenBank/DDBJ whole genome shotgun (WGS) entry which is preliminary data.</text>
</comment>
<sequence>MIKNECAFHGESLAGAGSSGLEESYQGLITAVIRQAVKDYVSVLLRLFSCPAGKKKAALEMEKAELEVFFHSDWFHTLTDMDGERLLLSARRLAMEKAKEAIRRKQKKKFKDMGETTMRR</sequence>
<protein>
    <submittedName>
        <fullName evidence="1">Uncharacterized protein</fullName>
    </submittedName>
</protein>
<evidence type="ECO:0000313" key="1">
    <source>
        <dbReference type="EMBL" id="HIR69883.1"/>
    </source>
</evidence>
<dbReference type="Proteomes" id="UP000823912">
    <property type="component" value="Unassembled WGS sequence"/>
</dbReference>
<evidence type="ECO:0000313" key="2">
    <source>
        <dbReference type="Proteomes" id="UP000823912"/>
    </source>
</evidence>
<proteinExistence type="predicted"/>
<organism evidence="1 2">
    <name type="scientific">Candidatus Pullilachnospira gallistercoris</name>
    <dbReference type="NCBI Taxonomy" id="2840911"/>
    <lineage>
        <taxon>Bacteria</taxon>
        <taxon>Bacillati</taxon>
        <taxon>Bacillota</taxon>
        <taxon>Clostridia</taxon>
        <taxon>Lachnospirales</taxon>
        <taxon>Lachnospiraceae</taxon>
        <taxon>Lachnospiraceae incertae sedis</taxon>
        <taxon>Candidatus Pullilachnospira</taxon>
    </lineage>
</organism>
<gene>
    <name evidence="1" type="ORF">IAA55_01220</name>
</gene>
<accession>A0A9D1E830</accession>